<reference evidence="2" key="1">
    <citation type="submission" date="2017-07" db="EMBL/GenBank/DDBJ databases">
        <title>Taro Niue Genome Assembly and Annotation.</title>
        <authorList>
            <person name="Atibalentja N."/>
            <person name="Keating K."/>
            <person name="Fields C.J."/>
        </authorList>
    </citation>
    <scope>NUCLEOTIDE SEQUENCE</scope>
    <source>
        <strain evidence="2">Niue_2</strain>
        <tissue evidence="2">Leaf</tissue>
    </source>
</reference>
<keyword evidence="1" id="KW-0472">Membrane</keyword>
<keyword evidence="3" id="KW-1185">Reference proteome</keyword>
<feature type="transmembrane region" description="Helical" evidence="1">
    <location>
        <begin position="453"/>
        <end position="473"/>
    </location>
</feature>
<feature type="transmembrane region" description="Helical" evidence="1">
    <location>
        <begin position="330"/>
        <end position="359"/>
    </location>
</feature>
<feature type="transmembrane region" description="Helical" evidence="1">
    <location>
        <begin position="409"/>
        <end position="432"/>
    </location>
</feature>
<accession>A0A843VLF8</accession>
<feature type="transmembrane region" description="Helical" evidence="1">
    <location>
        <begin position="126"/>
        <end position="146"/>
    </location>
</feature>
<protein>
    <submittedName>
        <fullName evidence="2">Uncharacterized protein</fullName>
    </submittedName>
</protein>
<evidence type="ECO:0000256" key="1">
    <source>
        <dbReference type="SAM" id="Phobius"/>
    </source>
</evidence>
<dbReference type="Proteomes" id="UP000652761">
    <property type="component" value="Unassembled WGS sequence"/>
</dbReference>
<evidence type="ECO:0000313" key="2">
    <source>
        <dbReference type="EMBL" id="MQL94420.1"/>
    </source>
</evidence>
<comment type="caution">
    <text evidence="2">The sequence shown here is derived from an EMBL/GenBank/DDBJ whole genome shotgun (WGS) entry which is preliminary data.</text>
</comment>
<gene>
    <name evidence="2" type="ORF">Taro_027080</name>
</gene>
<feature type="transmembrane region" description="Helical" evidence="1">
    <location>
        <begin position="245"/>
        <end position="267"/>
    </location>
</feature>
<feature type="transmembrane region" description="Helical" evidence="1">
    <location>
        <begin position="371"/>
        <end position="389"/>
    </location>
</feature>
<dbReference type="EMBL" id="NMUH01001673">
    <property type="protein sequence ID" value="MQL94420.1"/>
    <property type="molecule type" value="Genomic_DNA"/>
</dbReference>
<proteinExistence type="predicted"/>
<feature type="transmembrane region" description="Helical" evidence="1">
    <location>
        <begin position="87"/>
        <end position="106"/>
    </location>
</feature>
<dbReference type="AlphaFoldDB" id="A0A843VLF8"/>
<sequence>MVRCCFSHGCSVSLVVTPGCFFPTSWRSRMLGACVVRLWSHVVAPVFHKLLCLGRCVLRLLPHVFDSAGSAGVIFGLTRVVVKAFTLFRYFVVLCSRVVLLLLIRVPAALAGRDSLSQEFVAGWSWWRFVAPCVASSLFEFIAYLTGLNSNPSGSSNLWVAARPSRVPGGGPGGRVVTVMSCRRCQLDYPCCSLPECCRPRCGAFTVCLAIVLARLSFCSFACPRPCWWDFVCPHGQEVCFISRALWALPDGSLVSAMGVWLVVLLWKCQSRLVVSPCVWKRLVVRVLLPYFPLVAQGGSAFTWHLVPCRAPWRPLWRRSLPLCCLEVELVAPLVCMALLSVCFACASAVLGGTCRCLVCGPLRLRGGSGALCCGLLRANIVVVLLKLLDFYWHPLLVLEWFVFLPSRALVHCVALWVAPGACVSTVGCAIFPDRELRASFREFARCRRCGAFRLWNTLCWSCLMVVPLPLWGGCFALSRYPYRWYARLWSWLVSGFFSLAWERVCAVMAPYFGLGPFEVDVLPLTSAVVLFSVRLPTS</sequence>
<organism evidence="2 3">
    <name type="scientific">Colocasia esculenta</name>
    <name type="common">Wild taro</name>
    <name type="synonym">Arum esculentum</name>
    <dbReference type="NCBI Taxonomy" id="4460"/>
    <lineage>
        <taxon>Eukaryota</taxon>
        <taxon>Viridiplantae</taxon>
        <taxon>Streptophyta</taxon>
        <taxon>Embryophyta</taxon>
        <taxon>Tracheophyta</taxon>
        <taxon>Spermatophyta</taxon>
        <taxon>Magnoliopsida</taxon>
        <taxon>Liliopsida</taxon>
        <taxon>Araceae</taxon>
        <taxon>Aroideae</taxon>
        <taxon>Colocasieae</taxon>
        <taxon>Colocasia</taxon>
    </lineage>
</organism>
<keyword evidence="1" id="KW-1133">Transmembrane helix</keyword>
<evidence type="ECO:0000313" key="3">
    <source>
        <dbReference type="Proteomes" id="UP000652761"/>
    </source>
</evidence>
<keyword evidence="1" id="KW-0812">Transmembrane</keyword>
<name>A0A843VLF8_COLES</name>